<dbReference type="InterPro" id="IPR004839">
    <property type="entry name" value="Aminotransferase_I/II_large"/>
</dbReference>
<keyword evidence="8" id="KW-0256">Endoplasmic reticulum</keyword>
<dbReference type="EC" id="2.3.1.50" evidence="6"/>
<evidence type="ECO:0000256" key="2">
    <source>
        <dbReference type="ARBA" id="ARBA00004389"/>
    </source>
</evidence>
<comment type="cofactor">
    <cofactor evidence="1">
        <name>pyridoxal 5'-phosphate</name>
        <dbReference type="ChEBI" id="CHEBI:597326"/>
    </cofactor>
</comment>
<dbReference type="EnsemblPlants" id="Zm00001eb306880_T001">
    <property type="protein sequence ID" value="Zm00001eb306880_P001"/>
    <property type="gene ID" value="Zm00001eb306880"/>
</dbReference>
<reference evidence="15" key="3">
    <citation type="submission" date="2021-05" db="UniProtKB">
        <authorList>
            <consortium name="EnsemblPlants"/>
        </authorList>
    </citation>
    <scope>IDENTIFICATION</scope>
    <source>
        <strain evidence="15">cv. B73</strain>
    </source>
</reference>
<proteinExistence type="inferred from homology"/>
<evidence type="ECO:0000256" key="3">
    <source>
        <dbReference type="ARBA" id="ARBA00004760"/>
    </source>
</evidence>
<dbReference type="GO" id="GO:0030170">
    <property type="term" value="F:pyridoxal phosphate binding"/>
    <property type="evidence" value="ECO:0007669"/>
    <property type="project" value="InterPro"/>
</dbReference>
<dbReference type="PANTHER" id="PTHR13693">
    <property type="entry name" value="CLASS II AMINOTRANSFERASE/8-AMINO-7-OXONONANOATE SYNTHASE"/>
    <property type="match status" value="1"/>
</dbReference>
<evidence type="ECO:0000313" key="16">
    <source>
        <dbReference type="Proteomes" id="UP000007305"/>
    </source>
</evidence>
<keyword evidence="16" id="KW-1185">Reference proteome</keyword>
<dbReference type="InterPro" id="IPR050087">
    <property type="entry name" value="AON_synthase_class-II"/>
</dbReference>
<comment type="subcellular location">
    <subcellularLocation>
        <location evidence="2">Endoplasmic reticulum membrane</location>
        <topology evidence="2">Single-pass membrane protein</topology>
    </subcellularLocation>
</comment>
<dbReference type="AlphaFoldDB" id="A0A804Q981"/>
<dbReference type="InterPro" id="IPR015421">
    <property type="entry name" value="PyrdxlP-dep_Trfase_major"/>
</dbReference>
<accession>A0A804Q981</accession>
<evidence type="ECO:0000256" key="12">
    <source>
        <dbReference type="ARBA" id="ARBA00023315"/>
    </source>
</evidence>
<evidence type="ECO:0000256" key="5">
    <source>
        <dbReference type="ARBA" id="ARBA00008392"/>
    </source>
</evidence>
<evidence type="ECO:0000256" key="6">
    <source>
        <dbReference type="ARBA" id="ARBA00013220"/>
    </source>
</evidence>
<keyword evidence="7" id="KW-0808">Transferase</keyword>
<organism evidence="15 16">
    <name type="scientific">Zea mays</name>
    <name type="common">Maize</name>
    <dbReference type="NCBI Taxonomy" id="4577"/>
    <lineage>
        <taxon>Eukaryota</taxon>
        <taxon>Viridiplantae</taxon>
        <taxon>Streptophyta</taxon>
        <taxon>Embryophyta</taxon>
        <taxon>Tracheophyta</taxon>
        <taxon>Spermatophyta</taxon>
        <taxon>Magnoliopsida</taxon>
        <taxon>Liliopsida</taxon>
        <taxon>Poales</taxon>
        <taxon>Poaceae</taxon>
        <taxon>PACMAD clade</taxon>
        <taxon>Panicoideae</taxon>
        <taxon>Andropogonodae</taxon>
        <taxon>Andropogoneae</taxon>
        <taxon>Tripsacinae</taxon>
        <taxon>Zea</taxon>
    </lineage>
</organism>
<keyword evidence="12" id="KW-0012">Acyltransferase</keyword>
<dbReference type="GeneID" id="103632334"/>
<dbReference type="OrthoDB" id="3168162at2759"/>
<dbReference type="KEGG" id="zma:103632334"/>
<dbReference type="GO" id="GO:0005789">
    <property type="term" value="C:endoplasmic reticulum membrane"/>
    <property type="evidence" value="ECO:0007669"/>
    <property type="project" value="UniProtKB-SubCell"/>
</dbReference>
<reference evidence="15" key="2">
    <citation type="submission" date="2019-07" db="EMBL/GenBank/DDBJ databases">
        <authorList>
            <person name="Seetharam A."/>
            <person name="Woodhouse M."/>
            <person name="Cannon E."/>
        </authorList>
    </citation>
    <scope>NUCLEOTIDE SEQUENCE [LARGE SCALE GENOMIC DNA]</scope>
    <source>
        <strain evidence="15">cv. B73</strain>
    </source>
</reference>
<dbReference type="Pfam" id="PF00155">
    <property type="entry name" value="Aminotran_1_2"/>
    <property type="match status" value="1"/>
</dbReference>
<dbReference type="PANTHER" id="PTHR13693:SF2">
    <property type="entry name" value="SERINE PALMITOYLTRANSFERASE 1"/>
    <property type="match status" value="1"/>
</dbReference>
<dbReference type="Gene3D" id="3.40.640.10">
    <property type="entry name" value="Type I PLP-dependent aspartate aminotransferase-like (Major domain)"/>
    <property type="match status" value="1"/>
</dbReference>
<dbReference type="Proteomes" id="UP000007305">
    <property type="component" value="Chromosome 7"/>
</dbReference>
<dbReference type="Gramene" id="Zm00001eb306880_T001">
    <property type="protein sequence ID" value="Zm00001eb306880_P001"/>
    <property type="gene ID" value="Zm00001eb306880"/>
</dbReference>
<reference evidence="16" key="1">
    <citation type="submission" date="2015-12" db="EMBL/GenBank/DDBJ databases">
        <title>Update maize B73 reference genome by single molecule sequencing technologies.</title>
        <authorList>
            <consortium name="Maize Genome Sequencing Project"/>
            <person name="Ware D."/>
        </authorList>
    </citation>
    <scope>NUCLEOTIDE SEQUENCE [LARGE SCALE GENOMIC DNA]</scope>
    <source>
        <strain evidence="16">cv. B73</strain>
    </source>
</reference>
<dbReference type="SUPFAM" id="SSF53383">
    <property type="entry name" value="PLP-dependent transferases"/>
    <property type="match status" value="1"/>
</dbReference>
<evidence type="ECO:0000256" key="7">
    <source>
        <dbReference type="ARBA" id="ARBA00022679"/>
    </source>
</evidence>
<evidence type="ECO:0000256" key="4">
    <source>
        <dbReference type="ARBA" id="ARBA00004991"/>
    </source>
</evidence>
<comment type="pathway">
    <text evidence="4">Sphingolipid metabolism.</text>
</comment>
<dbReference type="GO" id="GO:0006665">
    <property type="term" value="P:sphingolipid metabolic process"/>
    <property type="evidence" value="ECO:0007669"/>
    <property type="project" value="UniProtKB-KW"/>
</dbReference>
<sequence>MQYGLQLFTMLSSYDCIIYDLLRIRINPSIFLLYSAAGPHTIVDGKEVVNFASANYLGLIGNEKIIDSCISSLEKYGVGSCGPRGFYGTIDVHLDCESKIAKFLGTPDSILYSYGISTIFSVIHAFCKKEDIIVANEGVDCLVKCLGQSGQQEWSHGTSTGGVRQRQPMYPLDNLVLT</sequence>
<keyword evidence="9" id="KW-0663">Pyridoxal phosphate</keyword>
<evidence type="ECO:0000313" key="15">
    <source>
        <dbReference type="EnsemblPlants" id="Zm00001eb306880_P001"/>
    </source>
</evidence>
<comment type="pathway">
    <text evidence="3">Lipid metabolism; sphingolipid metabolism.</text>
</comment>
<dbReference type="InterPro" id="IPR015422">
    <property type="entry name" value="PyrdxlP-dep_Trfase_small"/>
</dbReference>
<dbReference type="Gene3D" id="3.90.1150.10">
    <property type="entry name" value="Aspartate Aminotransferase, domain 1"/>
    <property type="match status" value="1"/>
</dbReference>
<dbReference type="GO" id="GO:0004758">
    <property type="term" value="F:serine C-palmitoyltransferase activity"/>
    <property type="evidence" value="ECO:0007669"/>
    <property type="project" value="UniProtKB-EC"/>
</dbReference>
<dbReference type="InParanoid" id="A0A804Q981"/>
<evidence type="ECO:0000259" key="14">
    <source>
        <dbReference type="Pfam" id="PF00155"/>
    </source>
</evidence>
<keyword evidence="10" id="KW-0746">Sphingolipid metabolism</keyword>
<dbReference type="RefSeq" id="XP_035816794.1">
    <property type="nucleotide sequence ID" value="XM_035960901.1"/>
</dbReference>
<evidence type="ECO:0000256" key="9">
    <source>
        <dbReference type="ARBA" id="ARBA00022898"/>
    </source>
</evidence>
<protein>
    <recommendedName>
        <fullName evidence="6">serine C-palmitoyltransferase</fullName>
        <ecNumber evidence="6">2.3.1.50</ecNumber>
    </recommendedName>
</protein>
<feature type="domain" description="Aminotransferase class I/classII large" evidence="14">
    <location>
        <begin position="47"/>
        <end position="135"/>
    </location>
</feature>
<evidence type="ECO:0000256" key="13">
    <source>
        <dbReference type="ARBA" id="ARBA00048528"/>
    </source>
</evidence>
<dbReference type="InterPro" id="IPR015424">
    <property type="entry name" value="PyrdxlP-dep_Trfase"/>
</dbReference>
<comment type="catalytic activity">
    <reaction evidence="13">
        <text>L-serine + hexadecanoyl-CoA + H(+) = 3-oxosphinganine + CO2 + CoA</text>
        <dbReference type="Rhea" id="RHEA:14761"/>
        <dbReference type="ChEBI" id="CHEBI:15378"/>
        <dbReference type="ChEBI" id="CHEBI:16526"/>
        <dbReference type="ChEBI" id="CHEBI:33384"/>
        <dbReference type="ChEBI" id="CHEBI:57287"/>
        <dbReference type="ChEBI" id="CHEBI:57379"/>
        <dbReference type="ChEBI" id="CHEBI:58299"/>
        <dbReference type="EC" id="2.3.1.50"/>
    </reaction>
</comment>
<evidence type="ECO:0000256" key="10">
    <source>
        <dbReference type="ARBA" id="ARBA00022919"/>
    </source>
</evidence>
<comment type="similarity">
    <text evidence="5">Belongs to the class-II pyridoxal-phosphate-dependent aminotransferase family.</text>
</comment>
<gene>
    <name evidence="15" type="primary">LOC103632334</name>
</gene>
<evidence type="ECO:0000256" key="8">
    <source>
        <dbReference type="ARBA" id="ARBA00022824"/>
    </source>
</evidence>
<evidence type="ECO:0000256" key="1">
    <source>
        <dbReference type="ARBA" id="ARBA00001933"/>
    </source>
</evidence>
<evidence type="ECO:0000256" key="11">
    <source>
        <dbReference type="ARBA" id="ARBA00023098"/>
    </source>
</evidence>
<keyword evidence="11" id="KW-0443">Lipid metabolism</keyword>
<name>A0A804Q981_MAIZE</name>